<dbReference type="CDD" id="cd19079">
    <property type="entry name" value="AKR_EcYajO-like"/>
    <property type="match status" value="1"/>
</dbReference>
<dbReference type="InterPro" id="IPR050523">
    <property type="entry name" value="AKR_Detox_Biosynth"/>
</dbReference>
<dbReference type="InterPro" id="IPR036812">
    <property type="entry name" value="NAD(P)_OxRdtase_dom_sf"/>
</dbReference>
<evidence type="ECO:0000256" key="1">
    <source>
        <dbReference type="ARBA" id="ARBA00023002"/>
    </source>
</evidence>
<evidence type="ECO:0000313" key="3">
    <source>
        <dbReference type="EMBL" id="MCW6511097.1"/>
    </source>
</evidence>
<dbReference type="GO" id="GO:0005829">
    <property type="term" value="C:cytosol"/>
    <property type="evidence" value="ECO:0007669"/>
    <property type="project" value="UniProtKB-ARBA"/>
</dbReference>
<dbReference type="RefSeq" id="WP_282587474.1">
    <property type="nucleotide sequence ID" value="NZ_JAMOIM010000021.1"/>
</dbReference>
<keyword evidence="4" id="KW-1185">Reference proteome</keyword>
<dbReference type="AlphaFoldDB" id="A0AA41Z891"/>
<organism evidence="3 4">
    <name type="scientific">Lichenifustis flavocetrariae</name>
    <dbReference type="NCBI Taxonomy" id="2949735"/>
    <lineage>
        <taxon>Bacteria</taxon>
        <taxon>Pseudomonadati</taxon>
        <taxon>Pseudomonadota</taxon>
        <taxon>Alphaproteobacteria</taxon>
        <taxon>Hyphomicrobiales</taxon>
        <taxon>Lichenihabitantaceae</taxon>
        <taxon>Lichenifustis</taxon>
    </lineage>
</organism>
<dbReference type="Proteomes" id="UP001165667">
    <property type="component" value="Unassembled WGS sequence"/>
</dbReference>
<dbReference type="GO" id="GO:0016491">
    <property type="term" value="F:oxidoreductase activity"/>
    <property type="evidence" value="ECO:0007669"/>
    <property type="project" value="UniProtKB-KW"/>
</dbReference>
<evidence type="ECO:0000259" key="2">
    <source>
        <dbReference type="Pfam" id="PF00248"/>
    </source>
</evidence>
<dbReference type="Gene3D" id="3.20.20.100">
    <property type="entry name" value="NADP-dependent oxidoreductase domain"/>
    <property type="match status" value="1"/>
</dbReference>
<dbReference type="InterPro" id="IPR020471">
    <property type="entry name" value="AKR"/>
</dbReference>
<gene>
    <name evidence="3" type="ORF">M8523_24110</name>
</gene>
<reference evidence="3" key="1">
    <citation type="submission" date="2022-05" db="EMBL/GenBank/DDBJ databases">
        <authorList>
            <person name="Pankratov T."/>
        </authorList>
    </citation>
    <scope>NUCLEOTIDE SEQUENCE</scope>
    <source>
        <strain evidence="3">BP6-180914</strain>
    </source>
</reference>
<dbReference type="EMBL" id="JAMOIM010000021">
    <property type="protein sequence ID" value="MCW6511097.1"/>
    <property type="molecule type" value="Genomic_DNA"/>
</dbReference>
<protein>
    <submittedName>
        <fullName evidence="3">Aldo/keto reductase</fullName>
    </submittedName>
</protein>
<feature type="domain" description="NADP-dependent oxidoreductase" evidence="2">
    <location>
        <begin position="15"/>
        <end position="318"/>
    </location>
</feature>
<comment type="caution">
    <text evidence="3">The sequence shown here is derived from an EMBL/GenBank/DDBJ whole genome shotgun (WGS) entry which is preliminary data.</text>
</comment>
<dbReference type="Pfam" id="PF00248">
    <property type="entry name" value="Aldo_ket_red"/>
    <property type="match status" value="1"/>
</dbReference>
<dbReference type="PRINTS" id="PR00069">
    <property type="entry name" value="ALDKETRDTASE"/>
</dbReference>
<dbReference type="FunFam" id="3.20.20.100:FF:000004">
    <property type="entry name" value="Oxidoreductase, aldo/keto reductase"/>
    <property type="match status" value="1"/>
</dbReference>
<accession>A0AA41Z891</accession>
<evidence type="ECO:0000313" key="4">
    <source>
        <dbReference type="Proteomes" id="UP001165667"/>
    </source>
</evidence>
<dbReference type="PANTHER" id="PTHR43364">
    <property type="entry name" value="NADH-SPECIFIC METHYLGLYOXAL REDUCTASE-RELATED"/>
    <property type="match status" value="1"/>
</dbReference>
<name>A0AA41Z891_9HYPH</name>
<dbReference type="InterPro" id="IPR023210">
    <property type="entry name" value="NADP_OxRdtase_dom"/>
</dbReference>
<proteinExistence type="predicted"/>
<keyword evidence="1" id="KW-0560">Oxidoreductase</keyword>
<dbReference type="PANTHER" id="PTHR43364:SF4">
    <property type="entry name" value="NAD(P)-LINKED OXIDOREDUCTASE SUPERFAMILY PROTEIN"/>
    <property type="match status" value="1"/>
</dbReference>
<sequence length="328" mass="36437">MDYVNLGRSGLKVSRLCLGCMTYGEPDRGNHPWTLSEEESRPFLKKALDLGITFFDTANVYSDGSSEEIVGRALKDYAKRDEIVLATKVHGVMRPDANGRGLSRKAIMTEIDHSLRRLGTDYVDLYQIHRFDPDTPVEETLEALHDVVKAGKARYIGASSMYAWQFCKALHLADRHGWTRFVSMQNHYNLLYREEEREMMGLCIEEGIGVIPWSPLARGKLTRPWEDTPTTARGETDAFGQTLYAGMKEADRATVERVGSVASARGVSRAEVAMAWLLQQPGVTAPIIGASKPGHLEQAVAALSLRLEADEVRQLGEAYAPHPVAGFK</sequence>
<dbReference type="SUPFAM" id="SSF51430">
    <property type="entry name" value="NAD(P)-linked oxidoreductase"/>
    <property type="match status" value="1"/>
</dbReference>